<comment type="caution">
    <text evidence="2">The sequence shown here is derived from an EMBL/GenBank/DDBJ whole genome shotgun (WGS) entry which is preliminary data.</text>
</comment>
<name>A0A822XIX5_NELNU</name>
<dbReference type="InterPro" id="IPR025558">
    <property type="entry name" value="DUF4283"/>
</dbReference>
<accession>A0A822XIX5</accession>
<protein>
    <recommendedName>
        <fullName evidence="1">DUF4283 domain-containing protein</fullName>
    </recommendedName>
</protein>
<dbReference type="EMBL" id="DUZY01000001">
    <property type="protein sequence ID" value="DAD18725.1"/>
    <property type="molecule type" value="Genomic_DNA"/>
</dbReference>
<evidence type="ECO:0000259" key="1">
    <source>
        <dbReference type="Pfam" id="PF14111"/>
    </source>
</evidence>
<dbReference type="AlphaFoldDB" id="A0A822XIX5"/>
<reference evidence="2 3" key="1">
    <citation type="journal article" date="2020" name="Mol. Biol. Evol.">
        <title>Distinct Expression and Methylation Patterns for Genes with Different Fates following a Single Whole-Genome Duplication in Flowering Plants.</title>
        <authorList>
            <person name="Shi T."/>
            <person name="Rahmani R.S."/>
            <person name="Gugger P.F."/>
            <person name="Wang M."/>
            <person name="Li H."/>
            <person name="Zhang Y."/>
            <person name="Li Z."/>
            <person name="Wang Q."/>
            <person name="Van de Peer Y."/>
            <person name="Marchal K."/>
            <person name="Chen J."/>
        </authorList>
    </citation>
    <scope>NUCLEOTIDE SEQUENCE [LARGE SCALE GENOMIC DNA]</scope>
    <source>
        <tissue evidence="2">Leaf</tissue>
    </source>
</reference>
<evidence type="ECO:0000313" key="3">
    <source>
        <dbReference type="Proteomes" id="UP000607653"/>
    </source>
</evidence>
<dbReference type="Pfam" id="PF14111">
    <property type="entry name" value="DUF4283"/>
    <property type="match status" value="1"/>
</dbReference>
<organism evidence="2 3">
    <name type="scientific">Nelumbo nucifera</name>
    <name type="common">Sacred lotus</name>
    <dbReference type="NCBI Taxonomy" id="4432"/>
    <lineage>
        <taxon>Eukaryota</taxon>
        <taxon>Viridiplantae</taxon>
        <taxon>Streptophyta</taxon>
        <taxon>Embryophyta</taxon>
        <taxon>Tracheophyta</taxon>
        <taxon>Spermatophyta</taxon>
        <taxon>Magnoliopsida</taxon>
        <taxon>Proteales</taxon>
        <taxon>Nelumbonaceae</taxon>
        <taxon>Nelumbo</taxon>
    </lineage>
</organism>
<feature type="domain" description="DUF4283" evidence="1">
    <location>
        <begin position="45"/>
        <end position="115"/>
    </location>
</feature>
<dbReference type="Proteomes" id="UP000607653">
    <property type="component" value="Unassembled WGS sequence"/>
</dbReference>
<proteinExistence type="predicted"/>
<sequence length="136" mass="15178">MEPPEPIPVATKTELALVESLEHLLAPQSDWEIKAKKDHVSSSPNWNRSLVIRVLTDKEINLTGLQAAWNIKDANGIAEFDLDTFLVRFPSKGARDAVADNGPWTFNKDLIIMEKCLPGRVPSSYTCLIELIFGFT</sequence>
<gene>
    <name evidence="2" type="ORF">HUJ06_020188</name>
</gene>
<keyword evidence="3" id="KW-1185">Reference proteome</keyword>
<evidence type="ECO:0000313" key="2">
    <source>
        <dbReference type="EMBL" id="DAD18725.1"/>
    </source>
</evidence>